<feature type="binding site" evidence="4">
    <location>
        <position position="157"/>
    </location>
    <ligand>
        <name>GTP</name>
        <dbReference type="ChEBI" id="CHEBI:37565"/>
    </ligand>
</feature>
<dbReference type="InterPro" id="IPR037103">
    <property type="entry name" value="Tubulin/FtsZ-like_C"/>
</dbReference>
<dbReference type="InterPro" id="IPR024757">
    <property type="entry name" value="FtsZ_C"/>
</dbReference>
<dbReference type="GO" id="GO:0043093">
    <property type="term" value="P:FtsZ-dependent cytokinesis"/>
    <property type="evidence" value="ECO:0007669"/>
    <property type="project" value="UniProtKB-UniRule"/>
</dbReference>
<dbReference type="InterPro" id="IPR036525">
    <property type="entry name" value="Tubulin/FtsZ_GTPase_sf"/>
</dbReference>
<evidence type="ECO:0000256" key="4">
    <source>
        <dbReference type="HAMAP-Rule" id="MF_00909"/>
    </source>
</evidence>
<keyword evidence="4" id="KW-0131">Cell cycle</keyword>
<name>A1AQ68_PELPD</name>
<comment type="subunit">
    <text evidence="4">Homodimer. Polymerizes to form a dynamic ring structure in a strictly GTP-dependent manner. Interacts directly with several other division proteins.</text>
</comment>
<dbReference type="PANTHER" id="PTHR30314">
    <property type="entry name" value="CELL DIVISION PROTEIN FTSZ-RELATED"/>
    <property type="match status" value="1"/>
</dbReference>
<sequence>MNNLTFSVLTGGYMSINDSEECDRLVVKVVGVGGVGVLALESMIKAKIRGVDFIAVDTEAQALETSSAPIKIRLGVNTTKDGGSGSRPESDRADAEESRQEIGEALKGADVVIIVARMGGCTGTGAVQVIADAAKVSGALMTVGIVTLPFNHEGKIRMETAEEGVRALGKRVDSLIVIPNEGMAAVGSTEQNLLEVLTGDAILTEAVRGITDLLRPRFPAIDPGDIIRVLPSEYPITFGIGEASGHDRALKAAQKAMHPLSRGGVDIAQASDVLVNIAGSSDMTMADYNEVNKFICSKISDDTQIKICFTVDDRLEDKIKVTVYLSKSEPTATIRTENTNYDVPSYLL</sequence>
<organism evidence="8 9">
    <name type="scientific">Pelobacter propionicus (strain DSM 2379 / NBRC 103807 / OttBd1)</name>
    <dbReference type="NCBI Taxonomy" id="338966"/>
    <lineage>
        <taxon>Bacteria</taxon>
        <taxon>Pseudomonadati</taxon>
        <taxon>Thermodesulfobacteriota</taxon>
        <taxon>Desulfuromonadia</taxon>
        <taxon>Desulfuromonadales</taxon>
        <taxon>Desulfuromonadaceae</taxon>
        <taxon>Pelobacter</taxon>
    </lineage>
</organism>
<dbReference type="InterPro" id="IPR003008">
    <property type="entry name" value="Tubulin_FtsZ_GTPase"/>
</dbReference>
<accession>A1AQ68</accession>
<feature type="domain" description="Tubulin/FtsZ GTPase" evidence="6">
    <location>
        <begin position="26"/>
        <end position="220"/>
    </location>
</feature>
<keyword evidence="4" id="KW-0963">Cytoplasm</keyword>
<comment type="similarity">
    <text evidence="1 4">Belongs to the FtsZ family.</text>
</comment>
<reference evidence="8 9" key="1">
    <citation type="submission" date="2006-10" db="EMBL/GenBank/DDBJ databases">
        <title>Complete sequence of chromosome of Pelobacter propionicus DSM 2379.</title>
        <authorList>
            <consortium name="US DOE Joint Genome Institute"/>
            <person name="Copeland A."/>
            <person name="Lucas S."/>
            <person name="Lapidus A."/>
            <person name="Barry K."/>
            <person name="Detter J.C."/>
            <person name="Glavina del Rio T."/>
            <person name="Hammon N."/>
            <person name="Israni S."/>
            <person name="Dalin E."/>
            <person name="Tice H."/>
            <person name="Pitluck S."/>
            <person name="Saunders E."/>
            <person name="Brettin T."/>
            <person name="Bruce D."/>
            <person name="Han C."/>
            <person name="Tapia R."/>
            <person name="Schmutz J."/>
            <person name="Larimer F."/>
            <person name="Land M."/>
            <person name="Hauser L."/>
            <person name="Kyrpides N."/>
            <person name="Kim E."/>
            <person name="Lovley D."/>
            <person name="Richardson P."/>
        </authorList>
    </citation>
    <scope>NUCLEOTIDE SEQUENCE [LARGE SCALE GENOMIC DNA]</scope>
    <source>
        <strain evidence="9">DSM 2379 / NBRC 103807 / OttBd1</strain>
    </source>
</reference>
<dbReference type="CDD" id="cd02201">
    <property type="entry name" value="FtsZ_type1"/>
    <property type="match status" value="1"/>
</dbReference>
<dbReference type="InterPro" id="IPR008280">
    <property type="entry name" value="Tub_FtsZ_C"/>
</dbReference>
<dbReference type="InterPro" id="IPR018316">
    <property type="entry name" value="Tubulin/FtsZ_2-layer-sand-dom"/>
</dbReference>
<evidence type="ECO:0000259" key="6">
    <source>
        <dbReference type="SMART" id="SM00864"/>
    </source>
</evidence>
<keyword evidence="4" id="KW-0132">Cell division</keyword>
<protein>
    <recommendedName>
        <fullName evidence="4">Cell division protein FtsZ</fullName>
    </recommendedName>
</protein>
<dbReference type="GO" id="GO:0051258">
    <property type="term" value="P:protein polymerization"/>
    <property type="evidence" value="ECO:0007669"/>
    <property type="project" value="UniProtKB-UniRule"/>
</dbReference>
<dbReference type="AlphaFoldDB" id="A1AQ68"/>
<dbReference type="GO" id="GO:0032153">
    <property type="term" value="C:cell division site"/>
    <property type="evidence" value="ECO:0007669"/>
    <property type="project" value="UniProtKB-UniRule"/>
</dbReference>
<comment type="subcellular location">
    <subcellularLocation>
        <location evidence="4">Cytoplasm</location>
    </subcellularLocation>
    <text evidence="4">Assembles at midcell at the inner surface of the cytoplasmic membrane.</text>
</comment>
<dbReference type="KEGG" id="ppd:Ppro_1878"/>
<dbReference type="SUPFAM" id="SSF55307">
    <property type="entry name" value="Tubulin C-terminal domain-like"/>
    <property type="match status" value="1"/>
</dbReference>
<keyword evidence="9" id="KW-1185">Reference proteome</keyword>
<dbReference type="Pfam" id="PF00091">
    <property type="entry name" value="Tubulin"/>
    <property type="match status" value="1"/>
</dbReference>
<dbReference type="PRINTS" id="PR00423">
    <property type="entry name" value="CELLDVISFTSZ"/>
</dbReference>
<gene>
    <name evidence="4" type="primary">ftsZ</name>
    <name evidence="8" type="ordered locus">Ppro_1878</name>
</gene>
<evidence type="ECO:0000313" key="8">
    <source>
        <dbReference type="EMBL" id="ABK99488.1"/>
    </source>
</evidence>
<feature type="domain" description="Tubulin/FtsZ 2-layer sandwich" evidence="7">
    <location>
        <begin position="227"/>
        <end position="336"/>
    </location>
</feature>
<dbReference type="InterPro" id="IPR045061">
    <property type="entry name" value="FtsZ/CetZ"/>
</dbReference>
<keyword evidence="4" id="KW-0717">Septation</keyword>
<evidence type="ECO:0000259" key="7">
    <source>
        <dbReference type="SMART" id="SM00865"/>
    </source>
</evidence>
<evidence type="ECO:0000256" key="2">
    <source>
        <dbReference type="ARBA" id="ARBA00022741"/>
    </source>
</evidence>
<evidence type="ECO:0000313" key="9">
    <source>
        <dbReference type="Proteomes" id="UP000006732"/>
    </source>
</evidence>
<evidence type="ECO:0000256" key="1">
    <source>
        <dbReference type="ARBA" id="ARBA00009690"/>
    </source>
</evidence>
<dbReference type="eggNOG" id="COG0206">
    <property type="taxonomic scope" value="Bacteria"/>
</dbReference>
<evidence type="ECO:0000256" key="3">
    <source>
        <dbReference type="ARBA" id="ARBA00023134"/>
    </source>
</evidence>
<dbReference type="HOGENOM" id="CLU_024865_0_1_7"/>
<dbReference type="GO" id="GO:0000917">
    <property type="term" value="P:division septum assembly"/>
    <property type="evidence" value="ECO:0007669"/>
    <property type="project" value="UniProtKB-KW"/>
</dbReference>
<dbReference type="InterPro" id="IPR000158">
    <property type="entry name" value="Cell_div_FtsZ"/>
</dbReference>
<dbReference type="GO" id="GO:0005737">
    <property type="term" value="C:cytoplasm"/>
    <property type="evidence" value="ECO:0007669"/>
    <property type="project" value="UniProtKB-SubCell"/>
</dbReference>
<feature type="region of interest" description="Disordered" evidence="5">
    <location>
        <begin position="75"/>
        <end position="100"/>
    </location>
</feature>
<dbReference type="GO" id="GO:0003924">
    <property type="term" value="F:GTPase activity"/>
    <property type="evidence" value="ECO:0007669"/>
    <property type="project" value="UniProtKB-UniRule"/>
</dbReference>
<dbReference type="Proteomes" id="UP000006732">
    <property type="component" value="Chromosome"/>
</dbReference>
<comment type="caution">
    <text evidence="4">Lacks conserved residue(s) required for the propagation of feature annotation.</text>
</comment>
<feature type="binding site" evidence="4">
    <location>
        <position position="200"/>
    </location>
    <ligand>
        <name>GTP</name>
        <dbReference type="ChEBI" id="CHEBI:37565"/>
    </ligand>
</feature>
<dbReference type="EMBL" id="CP000482">
    <property type="protein sequence ID" value="ABK99488.1"/>
    <property type="molecule type" value="Genomic_DNA"/>
</dbReference>
<dbReference type="PANTHER" id="PTHR30314:SF3">
    <property type="entry name" value="MITOCHONDRIAL DIVISION PROTEIN FSZA"/>
    <property type="match status" value="1"/>
</dbReference>
<dbReference type="GO" id="GO:0005525">
    <property type="term" value="F:GTP binding"/>
    <property type="evidence" value="ECO:0007669"/>
    <property type="project" value="UniProtKB-UniRule"/>
</dbReference>
<keyword evidence="3 4" id="KW-0342">GTP-binding</keyword>
<feature type="binding site" evidence="4">
    <location>
        <position position="153"/>
    </location>
    <ligand>
        <name>GTP</name>
        <dbReference type="ChEBI" id="CHEBI:37565"/>
    </ligand>
</feature>
<dbReference type="HAMAP" id="MF_00909">
    <property type="entry name" value="FtsZ"/>
    <property type="match status" value="1"/>
</dbReference>
<dbReference type="SMART" id="SM00864">
    <property type="entry name" value="Tubulin"/>
    <property type="match status" value="1"/>
</dbReference>
<dbReference type="STRING" id="338966.Ppro_1878"/>
<comment type="function">
    <text evidence="4">Essential cell division protein that forms a contractile ring structure (Z ring) at the future cell division site. The regulation of the ring assembly controls the timing and the location of cell division. One of the functions of the FtsZ ring is to recruit other cell division proteins to the septum to produce a new cell wall between the dividing cells. Binds GTP and shows GTPase activity.</text>
</comment>
<dbReference type="Gene3D" id="3.30.1330.20">
    <property type="entry name" value="Tubulin/FtsZ, C-terminal domain"/>
    <property type="match status" value="1"/>
</dbReference>
<proteinExistence type="inferred from homology"/>
<evidence type="ECO:0000256" key="5">
    <source>
        <dbReference type="SAM" id="MobiDB-lite"/>
    </source>
</evidence>
<dbReference type="SUPFAM" id="SSF52490">
    <property type="entry name" value="Tubulin nucleotide-binding domain-like"/>
    <property type="match status" value="1"/>
</dbReference>
<keyword evidence="2 4" id="KW-0547">Nucleotide-binding</keyword>
<dbReference type="SMART" id="SM00865">
    <property type="entry name" value="Tubulin_C"/>
    <property type="match status" value="1"/>
</dbReference>
<dbReference type="Gene3D" id="3.40.50.1440">
    <property type="entry name" value="Tubulin/FtsZ, GTPase domain"/>
    <property type="match status" value="1"/>
</dbReference>
<feature type="compositionally biased region" description="Basic and acidic residues" evidence="5">
    <location>
        <begin position="88"/>
        <end position="100"/>
    </location>
</feature>
<dbReference type="Pfam" id="PF12327">
    <property type="entry name" value="FtsZ_C"/>
    <property type="match status" value="1"/>
</dbReference>